<feature type="domain" description="Phosphomannose isomerase type I catalytic" evidence="5">
    <location>
        <begin position="12"/>
        <end position="114"/>
    </location>
</feature>
<evidence type="ECO:0000256" key="4">
    <source>
        <dbReference type="PIRSR" id="PIRSR036894-2"/>
    </source>
</evidence>
<dbReference type="InterPro" id="IPR046457">
    <property type="entry name" value="PMI_typeI_cat"/>
</dbReference>
<feature type="binding site" evidence="3">
    <location>
        <position position="106"/>
    </location>
    <ligand>
        <name>Zn(2+)</name>
        <dbReference type="ChEBI" id="CHEBI:29105"/>
    </ligand>
</feature>
<feature type="binding site" evidence="3">
    <location>
        <position position="181"/>
    </location>
    <ligand>
        <name>Zn(2+)</name>
        <dbReference type="ChEBI" id="CHEBI:29105"/>
    </ligand>
</feature>
<evidence type="ECO:0000313" key="6">
    <source>
        <dbReference type="EMBL" id="HIW86965.1"/>
    </source>
</evidence>
<keyword evidence="1 3" id="KW-0479">Metal-binding</keyword>
<dbReference type="PANTHER" id="PTHR42742">
    <property type="entry name" value="TRANSCRIPTIONAL REPRESSOR MPRA"/>
    <property type="match status" value="1"/>
</dbReference>
<keyword evidence="6" id="KW-0413">Isomerase</keyword>
<evidence type="ECO:0000256" key="2">
    <source>
        <dbReference type="ARBA" id="ARBA00022833"/>
    </source>
</evidence>
<protein>
    <submittedName>
        <fullName evidence="6">Class I mannose-6-phosphate isomerase</fullName>
    </submittedName>
</protein>
<feature type="binding site" evidence="3">
    <location>
        <position position="123"/>
    </location>
    <ligand>
        <name>Zn(2+)</name>
        <dbReference type="ChEBI" id="CHEBI:29105"/>
    </ligand>
</feature>
<comment type="cofactor">
    <cofactor evidence="3">
        <name>Zn(2+)</name>
        <dbReference type="ChEBI" id="CHEBI:29105"/>
    </cofactor>
    <text evidence="3">Binds 1 zinc ion per subunit.</text>
</comment>
<gene>
    <name evidence="6" type="ORF">IAC47_01645</name>
</gene>
<sequence>MEQGLYPLKFLPLFKNKIWGGNKIRDILNVDYSPLPNCGELWTLSGLEGNESVISNGYLDECTLPEAIEMYADELVGQENYDRFSEDFPLLLKIIDANDNLSVQVHPNDKFAQKEGMPNGKNEMWYVLQADEEARIYDGFNRKITKTEVINRLNDRTFMEVLHEEKTNRGDVFFIPAGRIHAIGKGVLLAEIQQSSDLTYRIYDWDRSFQNVASRPLNIEQALQVMDLSMLNGSAKTAFHYHLNETNNILNTPFFTTNHIHLTQPLKKDYTDLDTFVLLFCIGGRAVIHSMGKKVSLQAAEVVMLPAVCTQTVIEPESMVEILEIFII</sequence>
<dbReference type="AlphaFoldDB" id="A0A9D1RGI3"/>
<organism evidence="6 7">
    <name type="scientific">Candidatus Onthomorpha intestinigallinarum</name>
    <dbReference type="NCBI Taxonomy" id="2840880"/>
    <lineage>
        <taxon>Bacteria</taxon>
        <taxon>Pseudomonadati</taxon>
        <taxon>Bacteroidota</taxon>
        <taxon>Bacteroidia</taxon>
        <taxon>Bacteroidales</taxon>
        <taxon>Candidatus Onthomorpha</taxon>
    </lineage>
</organism>
<dbReference type="SUPFAM" id="SSF51182">
    <property type="entry name" value="RmlC-like cupins"/>
    <property type="match status" value="1"/>
</dbReference>
<name>A0A9D1RGI3_9BACT</name>
<evidence type="ECO:0000313" key="7">
    <source>
        <dbReference type="Proteomes" id="UP000824267"/>
    </source>
</evidence>
<accession>A0A9D1RGI3</accession>
<reference evidence="6" key="1">
    <citation type="journal article" date="2021" name="PeerJ">
        <title>Extensive microbial diversity within the chicken gut microbiome revealed by metagenomics and culture.</title>
        <authorList>
            <person name="Gilroy R."/>
            <person name="Ravi A."/>
            <person name="Getino M."/>
            <person name="Pursley I."/>
            <person name="Horton D.L."/>
            <person name="Alikhan N.F."/>
            <person name="Baker D."/>
            <person name="Gharbi K."/>
            <person name="Hall N."/>
            <person name="Watson M."/>
            <person name="Adriaenssens E.M."/>
            <person name="Foster-Nyarko E."/>
            <person name="Jarju S."/>
            <person name="Secka A."/>
            <person name="Antonio M."/>
            <person name="Oren A."/>
            <person name="Chaudhuri R.R."/>
            <person name="La Ragione R."/>
            <person name="Hildebrand F."/>
            <person name="Pallen M.J."/>
        </authorList>
    </citation>
    <scope>NUCLEOTIDE SEQUENCE</scope>
    <source>
        <strain evidence="6">Gambia16-930</strain>
    </source>
</reference>
<dbReference type="Proteomes" id="UP000824267">
    <property type="component" value="Unassembled WGS sequence"/>
</dbReference>
<reference evidence="6" key="2">
    <citation type="submission" date="2021-04" db="EMBL/GenBank/DDBJ databases">
        <authorList>
            <person name="Gilroy R."/>
        </authorList>
    </citation>
    <scope>NUCLEOTIDE SEQUENCE</scope>
    <source>
        <strain evidence="6">Gambia16-930</strain>
    </source>
</reference>
<dbReference type="InterPro" id="IPR011051">
    <property type="entry name" value="RmlC_Cupin_sf"/>
</dbReference>
<dbReference type="GO" id="GO:0008270">
    <property type="term" value="F:zinc ion binding"/>
    <property type="evidence" value="ECO:0007669"/>
    <property type="project" value="InterPro"/>
</dbReference>
<dbReference type="Gene3D" id="2.60.120.10">
    <property type="entry name" value="Jelly Rolls"/>
    <property type="match status" value="2"/>
</dbReference>
<dbReference type="EMBL" id="DXGG01000059">
    <property type="protein sequence ID" value="HIW86965.1"/>
    <property type="molecule type" value="Genomic_DNA"/>
</dbReference>
<dbReference type="PIRSF" id="PIRSF036894">
    <property type="entry name" value="PMI_Firm_short"/>
    <property type="match status" value="1"/>
</dbReference>
<keyword evidence="2 3" id="KW-0862">Zinc</keyword>
<dbReference type="PANTHER" id="PTHR42742:SF3">
    <property type="entry name" value="FRUCTOKINASE"/>
    <property type="match status" value="1"/>
</dbReference>
<evidence type="ECO:0000256" key="1">
    <source>
        <dbReference type="ARBA" id="ARBA00022723"/>
    </source>
</evidence>
<dbReference type="InterPro" id="IPR051804">
    <property type="entry name" value="Carb_Metab_Reg_Kinase/Isom"/>
</dbReference>
<evidence type="ECO:0000256" key="3">
    <source>
        <dbReference type="PIRSR" id="PIRSR036894-1"/>
    </source>
</evidence>
<comment type="caution">
    <text evidence="6">The sequence shown here is derived from an EMBL/GenBank/DDBJ whole genome shotgun (WGS) entry which is preliminary data.</text>
</comment>
<proteinExistence type="predicted"/>
<dbReference type="InterPro" id="IPR014628">
    <property type="entry name" value="Man6P_isomerase_Firm_short"/>
</dbReference>
<dbReference type="Pfam" id="PF20511">
    <property type="entry name" value="PMI_typeI_cat"/>
    <property type="match status" value="1"/>
</dbReference>
<feature type="active site" evidence="4">
    <location>
        <position position="201"/>
    </location>
</feature>
<evidence type="ECO:0000259" key="5">
    <source>
        <dbReference type="Pfam" id="PF20511"/>
    </source>
</evidence>
<dbReference type="GO" id="GO:0004476">
    <property type="term" value="F:mannose-6-phosphate isomerase activity"/>
    <property type="evidence" value="ECO:0007669"/>
    <property type="project" value="InterPro"/>
</dbReference>
<dbReference type="GO" id="GO:0005975">
    <property type="term" value="P:carbohydrate metabolic process"/>
    <property type="evidence" value="ECO:0007669"/>
    <property type="project" value="InterPro"/>
</dbReference>
<dbReference type="CDD" id="cd07010">
    <property type="entry name" value="cupin_PMI_type_I_N_bac"/>
    <property type="match status" value="1"/>
</dbReference>
<dbReference type="InterPro" id="IPR014710">
    <property type="entry name" value="RmlC-like_jellyroll"/>
</dbReference>